<dbReference type="SUPFAM" id="SSF49503">
    <property type="entry name" value="Cupredoxins"/>
    <property type="match status" value="3"/>
</dbReference>
<keyword evidence="4" id="KW-1133">Transmembrane helix</keyword>
<keyword evidence="3" id="KW-0186">Copper</keyword>
<dbReference type="CDD" id="cd04202">
    <property type="entry name" value="CuRO_D2_2dMcoN_like"/>
    <property type="match status" value="1"/>
</dbReference>
<gene>
    <name evidence="7" type="ORF">ACIB24_11750</name>
</gene>
<accession>A0ABW8AP13</accession>
<dbReference type="Pfam" id="PF07731">
    <property type="entry name" value="Cu-oxidase_2"/>
    <property type="match status" value="1"/>
</dbReference>
<feature type="domain" description="Plastocyanin-like" evidence="6">
    <location>
        <begin position="95"/>
        <end position="201"/>
    </location>
</feature>
<keyword evidence="4" id="KW-0812">Transmembrane</keyword>
<feature type="transmembrane region" description="Helical" evidence="4">
    <location>
        <begin position="12"/>
        <end position="29"/>
    </location>
</feature>
<keyword evidence="2" id="KW-0560">Oxidoreductase</keyword>
<sequence>MSTLAARLRLAAAVAVTLAIVVPLGWMWWGSRLPSSYSMASLGYVDGGGRPVETHGAHAGHAGTDVATLTGPPTGTPAVNVTLTARQEDITLASGKVVKAGYTLNHTSPGPAIVARQGELVQITLLNESVPGGVTLHWHGLDVPNAEDGVAGVTQDAVGPGQRHVYRFVPQRAGTYWYHSHQVADEQVRLGLYGSLVVTPRRPVSPAPDVDVTAPVHTYRGTRAVGGVPGQFPVQAKPGDLVRIRVIDTDDGSLRTWVAGASYRLVALDGRDWHGPTPVTGRAVLIGAGGRADLEFTMPGDGAQVRVGVGGGTTSVLVSPPAGTGARPPAPPVTAPKDDLDLLTYGTPADVGFDPQRPDRTFDYRIGRRPGFVDGKPGLWWSINGHLFPDVPMFQVSLGDVVRMRITNSSGQAHPMHLHGHHVLVLSHNGRPSTGSPWWTDTVPVKDGDTYVVAFVADNPGVWADHCHNLQHASQGLVTHLEYTGYTTHFRIGGKAGNTLG</sequence>
<evidence type="ECO:0000256" key="3">
    <source>
        <dbReference type="ARBA" id="ARBA00023008"/>
    </source>
</evidence>
<dbReference type="PANTHER" id="PTHR11709">
    <property type="entry name" value="MULTI-COPPER OXIDASE"/>
    <property type="match status" value="1"/>
</dbReference>
<dbReference type="Gene3D" id="2.60.40.420">
    <property type="entry name" value="Cupredoxins - blue copper proteins"/>
    <property type="match status" value="3"/>
</dbReference>
<feature type="domain" description="Plastocyanin-like" evidence="5">
    <location>
        <begin position="381"/>
        <end position="481"/>
    </location>
</feature>
<dbReference type="RefSeq" id="WP_398279975.1">
    <property type="nucleotide sequence ID" value="NZ_JBITLV010000003.1"/>
</dbReference>
<name>A0ABW8AP13_9ACTN</name>
<dbReference type="InterPro" id="IPR011707">
    <property type="entry name" value="Cu-oxidase-like_N"/>
</dbReference>
<evidence type="ECO:0000313" key="8">
    <source>
        <dbReference type="Proteomes" id="UP001612915"/>
    </source>
</evidence>
<organism evidence="7 8">
    <name type="scientific">Spongisporangium articulatum</name>
    <dbReference type="NCBI Taxonomy" id="3362603"/>
    <lineage>
        <taxon>Bacteria</taxon>
        <taxon>Bacillati</taxon>
        <taxon>Actinomycetota</taxon>
        <taxon>Actinomycetes</taxon>
        <taxon>Kineosporiales</taxon>
        <taxon>Kineosporiaceae</taxon>
        <taxon>Spongisporangium</taxon>
    </lineage>
</organism>
<dbReference type="Proteomes" id="UP001612915">
    <property type="component" value="Unassembled WGS sequence"/>
</dbReference>
<reference evidence="7 8" key="1">
    <citation type="submission" date="2024-10" db="EMBL/GenBank/DDBJ databases">
        <title>The Natural Products Discovery Center: Release of the First 8490 Sequenced Strains for Exploring Actinobacteria Biosynthetic Diversity.</title>
        <authorList>
            <person name="Kalkreuter E."/>
            <person name="Kautsar S.A."/>
            <person name="Yang D."/>
            <person name="Bader C.D."/>
            <person name="Teijaro C.N."/>
            <person name="Fluegel L."/>
            <person name="Davis C.M."/>
            <person name="Simpson J.R."/>
            <person name="Lauterbach L."/>
            <person name="Steele A.D."/>
            <person name="Gui C."/>
            <person name="Meng S."/>
            <person name="Li G."/>
            <person name="Viehrig K."/>
            <person name="Ye F."/>
            <person name="Su P."/>
            <person name="Kiefer A.F."/>
            <person name="Nichols A."/>
            <person name="Cepeda A.J."/>
            <person name="Yan W."/>
            <person name="Fan B."/>
            <person name="Jiang Y."/>
            <person name="Adhikari A."/>
            <person name="Zheng C.-J."/>
            <person name="Schuster L."/>
            <person name="Cowan T.M."/>
            <person name="Smanski M.J."/>
            <person name="Chevrette M.G."/>
            <person name="De Carvalho L.P.S."/>
            <person name="Shen B."/>
        </authorList>
    </citation>
    <scope>NUCLEOTIDE SEQUENCE [LARGE SCALE GENOMIC DNA]</scope>
    <source>
        <strain evidence="7 8">NPDC049639</strain>
    </source>
</reference>
<keyword evidence="8" id="KW-1185">Reference proteome</keyword>
<evidence type="ECO:0000256" key="4">
    <source>
        <dbReference type="SAM" id="Phobius"/>
    </source>
</evidence>
<dbReference type="PANTHER" id="PTHR11709:SF394">
    <property type="entry name" value="FI03373P-RELATED"/>
    <property type="match status" value="1"/>
</dbReference>
<dbReference type="PROSITE" id="PS00080">
    <property type="entry name" value="MULTICOPPER_OXIDASE2"/>
    <property type="match status" value="1"/>
</dbReference>
<evidence type="ECO:0000256" key="2">
    <source>
        <dbReference type="ARBA" id="ARBA00023002"/>
    </source>
</evidence>
<dbReference type="InterPro" id="IPR008972">
    <property type="entry name" value="Cupredoxin"/>
</dbReference>
<evidence type="ECO:0000256" key="1">
    <source>
        <dbReference type="ARBA" id="ARBA00022723"/>
    </source>
</evidence>
<evidence type="ECO:0000313" key="7">
    <source>
        <dbReference type="EMBL" id="MFI7587738.1"/>
    </source>
</evidence>
<protein>
    <submittedName>
        <fullName evidence="7">Multicopper oxidase family protein</fullName>
    </submittedName>
</protein>
<evidence type="ECO:0000259" key="5">
    <source>
        <dbReference type="Pfam" id="PF07731"/>
    </source>
</evidence>
<dbReference type="EMBL" id="JBITLV010000003">
    <property type="protein sequence ID" value="MFI7587738.1"/>
    <property type="molecule type" value="Genomic_DNA"/>
</dbReference>
<keyword evidence="4" id="KW-0472">Membrane</keyword>
<dbReference type="InterPro" id="IPR011706">
    <property type="entry name" value="Cu-oxidase_C"/>
</dbReference>
<evidence type="ECO:0000259" key="6">
    <source>
        <dbReference type="Pfam" id="PF07732"/>
    </source>
</evidence>
<proteinExistence type="predicted"/>
<dbReference type="InterPro" id="IPR002355">
    <property type="entry name" value="Cu_oxidase_Cu_BS"/>
</dbReference>
<comment type="caution">
    <text evidence="7">The sequence shown here is derived from an EMBL/GenBank/DDBJ whole genome shotgun (WGS) entry which is preliminary data.</text>
</comment>
<dbReference type="InterPro" id="IPR045087">
    <property type="entry name" value="Cu-oxidase_fam"/>
</dbReference>
<dbReference type="Pfam" id="PF07732">
    <property type="entry name" value="Cu-oxidase_3"/>
    <property type="match status" value="1"/>
</dbReference>
<keyword evidence="1" id="KW-0479">Metal-binding</keyword>